<sequence>MVREVGLRRHRDVSQGLLCGAWHQTDWKSPLMCGIVGYLSSRAPVSMHQLVSMRDTMAHRGPDGEGIWHSDDGLVGLGHRRLAIVDLSAGGHQPMPSHDGRLVITYNGEIYNHHELRETLRELGWAFRSTSDTEVLLAAYQQWGEAALDRLSGMFAFAIYDREARKLFAARDRAGEKPFFYRHADRRLIFASELKAILAHPEMPRKADPIALDHFLAYGYVPRELCMLTGYAKLPAGHKLRYDIAADRLEVEPYWHLPQWKGGVAEPMEALLDAFEPLFDTAVRRQLDADVPVAVLLSGGLDSSLVAATAARVSSKVTTFTIGFPDHPGFDESPIARRLAGELGTEHVELSAEADTADLLPSLAAQFDEPISDSSMIPTFLVSRLVRSKARVALGGDGGDELFGGYRQYGWAQRIARFRRLGLHHLGMSGPAAKLLPYGFPLRKMALRLVDPYDPALTVSRLAEPRQRRALIGDTAGAAEHYRAALMAGRHEPRDRAMALDFQTYMCDDILVKVDRASMLTSLELRAPLLDPAIIEFAFGRLAPHQRTDGNRRKLLLRSLARRRLPDWFDSHRKQGFSIPLAAWLRGPWASLLEDLAAGAGDGLLDPAGVRHFLRQDKSVNMAQQVYALAMLEMWRREYRVTME</sequence>
<dbReference type="InterPro" id="IPR017932">
    <property type="entry name" value="GATase_2_dom"/>
</dbReference>
<dbReference type="CDD" id="cd01991">
    <property type="entry name" value="Asn_synthase_B_C"/>
    <property type="match status" value="1"/>
</dbReference>
<keyword evidence="8" id="KW-0028">Amino-acid biosynthesis</keyword>
<dbReference type="EMBL" id="SRXU01000001">
    <property type="protein sequence ID" value="TGX46483.1"/>
    <property type="molecule type" value="Genomic_DNA"/>
</dbReference>
<dbReference type="NCBIfam" id="TIGR01536">
    <property type="entry name" value="asn_synth_AEB"/>
    <property type="match status" value="1"/>
</dbReference>
<evidence type="ECO:0000256" key="2">
    <source>
        <dbReference type="ARBA" id="ARBA00005752"/>
    </source>
</evidence>
<feature type="binding site" evidence="9">
    <location>
        <position position="132"/>
    </location>
    <ligand>
        <name>L-glutamine</name>
        <dbReference type="ChEBI" id="CHEBI:58359"/>
    </ligand>
</feature>
<dbReference type="PANTHER" id="PTHR43284:SF1">
    <property type="entry name" value="ASPARAGINE SYNTHETASE"/>
    <property type="match status" value="1"/>
</dbReference>
<keyword evidence="4 9" id="KW-0547">Nucleotide-binding</keyword>
<evidence type="ECO:0000256" key="10">
    <source>
        <dbReference type="PIRSR" id="PIRSR001589-3"/>
    </source>
</evidence>
<reference evidence="12 13" key="1">
    <citation type="submission" date="2019-04" db="EMBL/GenBank/DDBJ databases">
        <title>Sphingomonas psychrotolerans sp. nov., isolated from soil in the Tianshan Mountains, Xinjiang, China.</title>
        <authorList>
            <person name="Luo Y."/>
            <person name="Sheng H."/>
        </authorList>
    </citation>
    <scope>NUCLEOTIDE SEQUENCE [LARGE SCALE GENOMIC DNA]</scope>
    <source>
        <strain evidence="12 13">KIS18-15</strain>
    </source>
</reference>
<keyword evidence="12" id="KW-0436">Ligase</keyword>
<dbReference type="PANTHER" id="PTHR43284">
    <property type="entry name" value="ASPARAGINE SYNTHETASE (GLUTAMINE-HYDROLYZING)"/>
    <property type="match status" value="1"/>
</dbReference>
<evidence type="ECO:0000256" key="3">
    <source>
        <dbReference type="ARBA" id="ARBA00012737"/>
    </source>
</evidence>
<dbReference type="Proteomes" id="UP000309848">
    <property type="component" value="Unassembled WGS sequence"/>
</dbReference>
<evidence type="ECO:0000256" key="6">
    <source>
        <dbReference type="ARBA" id="ARBA00022962"/>
    </source>
</evidence>
<feature type="domain" description="Glutamine amidotransferase type-2" evidence="11">
    <location>
        <begin position="33"/>
        <end position="245"/>
    </location>
</feature>
<feature type="binding site" evidence="9">
    <location>
        <position position="296"/>
    </location>
    <ligand>
        <name>ATP</name>
        <dbReference type="ChEBI" id="CHEBI:30616"/>
    </ligand>
</feature>
<accession>A0A4S1WTQ8</accession>
<dbReference type="InterPro" id="IPR001962">
    <property type="entry name" value="Asn_synthase"/>
</dbReference>
<dbReference type="GO" id="GO:0006529">
    <property type="term" value="P:asparagine biosynthetic process"/>
    <property type="evidence" value="ECO:0007669"/>
    <property type="project" value="UniProtKB-KW"/>
</dbReference>
<dbReference type="Pfam" id="PF13522">
    <property type="entry name" value="GATase_6"/>
    <property type="match status" value="1"/>
</dbReference>
<comment type="catalytic activity">
    <reaction evidence="7">
        <text>L-aspartate + L-glutamine + ATP + H2O = L-asparagine + L-glutamate + AMP + diphosphate + H(+)</text>
        <dbReference type="Rhea" id="RHEA:12228"/>
        <dbReference type="ChEBI" id="CHEBI:15377"/>
        <dbReference type="ChEBI" id="CHEBI:15378"/>
        <dbReference type="ChEBI" id="CHEBI:29985"/>
        <dbReference type="ChEBI" id="CHEBI:29991"/>
        <dbReference type="ChEBI" id="CHEBI:30616"/>
        <dbReference type="ChEBI" id="CHEBI:33019"/>
        <dbReference type="ChEBI" id="CHEBI:58048"/>
        <dbReference type="ChEBI" id="CHEBI:58359"/>
        <dbReference type="ChEBI" id="CHEBI:456215"/>
        <dbReference type="EC" id="6.3.5.4"/>
    </reaction>
</comment>
<dbReference type="Gene3D" id="3.60.20.10">
    <property type="entry name" value="Glutamine Phosphoribosylpyrophosphate, subunit 1, domain 1"/>
    <property type="match status" value="1"/>
</dbReference>
<dbReference type="Pfam" id="PF00733">
    <property type="entry name" value="Asn_synthase"/>
    <property type="match status" value="1"/>
</dbReference>
<dbReference type="InterPro" id="IPR006426">
    <property type="entry name" value="Asn_synth_AEB"/>
</dbReference>
<evidence type="ECO:0000256" key="7">
    <source>
        <dbReference type="ARBA" id="ARBA00048741"/>
    </source>
</evidence>
<name>A0A4S1WTQ8_9SPHN</name>
<dbReference type="SUPFAM" id="SSF56235">
    <property type="entry name" value="N-terminal nucleophile aminohydrolases (Ntn hydrolases)"/>
    <property type="match status" value="1"/>
</dbReference>
<dbReference type="InterPro" id="IPR029055">
    <property type="entry name" value="Ntn_hydrolases_N"/>
</dbReference>
<comment type="pathway">
    <text evidence="1">Amino-acid biosynthesis; L-asparagine biosynthesis; L-asparagine from L-aspartate (L-Gln route): step 1/1.</text>
</comment>
<feature type="active site" description="For GATase activity" evidence="8">
    <location>
        <position position="33"/>
    </location>
</feature>
<dbReference type="EC" id="6.3.5.4" evidence="3"/>
<evidence type="ECO:0000256" key="5">
    <source>
        <dbReference type="ARBA" id="ARBA00022840"/>
    </source>
</evidence>
<protein>
    <recommendedName>
        <fullName evidence="3">asparagine synthase (glutamine-hydrolyzing)</fullName>
        <ecNumber evidence="3">6.3.5.4</ecNumber>
    </recommendedName>
</protein>
<dbReference type="GO" id="GO:0005829">
    <property type="term" value="C:cytosol"/>
    <property type="evidence" value="ECO:0007669"/>
    <property type="project" value="TreeGrafter"/>
</dbReference>
<keyword evidence="5 9" id="KW-0067">ATP-binding</keyword>
<dbReference type="Gene3D" id="3.40.50.620">
    <property type="entry name" value="HUPs"/>
    <property type="match status" value="1"/>
</dbReference>
<feature type="site" description="Important for beta-aspartyl-AMP intermediate formation" evidence="10">
    <location>
        <position position="397"/>
    </location>
</feature>
<evidence type="ECO:0000313" key="13">
    <source>
        <dbReference type="Proteomes" id="UP000309848"/>
    </source>
</evidence>
<evidence type="ECO:0000256" key="1">
    <source>
        <dbReference type="ARBA" id="ARBA00005187"/>
    </source>
</evidence>
<comment type="caution">
    <text evidence="12">The sequence shown here is derived from an EMBL/GenBank/DDBJ whole genome shotgun (WGS) entry which is preliminary data.</text>
</comment>
<dbReference type="InterPro" id="IPR014729">
    <property type="entry name" value="Rossmann-like_a/b/a_fold"/>
</dbReference>
<dbReference type="OrthoDB" id="9763290at2"/>
<evidence type="ECO:0000256" key="4">
    <source>
        <dbReference type="ARBA" id="ARBA00022741"/>
    </source>
</evidence>
<dbReference type="GO" id="GO:0005524">
    <property type="term" value="F:ATP binding"/>
    <property type="evidence" value="ECO:0007669"/>
    <property type="project" value="UniProtKB-KW"/>
</dbReference>
<dbReference type="InterPro" id="IPR033738">
    <property type="entry name" value="AsnB_N"/>
</dbReference>
<evidence type="ECO:0000313" key="12">
    <source>
        <dbReference type="EMBL" id="TGX46483.1"/>
    </source>
</evidence>
<feature type="binding site" evidence="9">
    <location>
        <position position="322"/>
    </location>
    <ligand>
        <name>ATP</name>
        <dbReference type="ChEBI" id="CHEBI:30616"/>
    </ligand>
</feature>
<dbReference type="InterPro" id="IPR051786">
    <property type="entry name" value="ASN_synthetase/amidase"/>
</dbReference>
<organism evidence="12 13">
    <name type="scientific">Sphingomonas naasensis</name>
    <dbReference type="NCBI Taxonomy" id="1344951"/>
    <lineage>
        <taxon>Bacteria</taxon>
        <taxon>Pseudomonadati</taxon>
        <taxon>Pseudomonadota</taxon>
        <taxon>Alphaproteobacteria</taxon>
        <taxon>Sphingomonadales</taxon>
        <taxon>Sphingomonadaceae</taxon>
        <taxon>Sphingomonas</taxon>
    </lineage>
</organism>
<dbReference type="AlphaFoldDB" id="A0A4S1WTQ8"/>
<comment type="similarity">
    <text evidence="2">Belongs to the asparagine synthetase family.</text>
</comment>
<dbReference type="PIRSF" id="PIRSF001589">
    <property type="entry name" value="Asn_synthetase_glu-h"/>
    <property type="match status" value="1"/>
</dbReference>
<dbReference type="GO" id="GO:0004066">
    <property type="term" value="F:asparagine synthase (glutamine-hydrolyzing) activity"/>
    <property type="evidence" value="ECO:0007669"/>
    <property type="project" value="UniProtKB-EC"/>
</dbReference>
<dbReference type="SUPFAM" id="SSF52402">
    <property type="entry name" value="Adenine nucleotide alpha hydrolases-like"/>
    <property type="match status" value="1"/>
</dbReference>
<dbReference type="PROSITE" id="PS51278">
    <property type="entry name" value="GATASE_TYPE_2"/>
    <property type="match status" value="1"/>
</dbReference>
<dbReference type="CDD" id="cd00712">
    <property type="entry name" value="AsnB"/>
    <property type="match status" value="1"/>
</dbReference>
<keyword evidence="8" id="KW-0061">Asparagine biosynthesis</keyword>
<evidence type="ECO:0000256" key="9">
    <source>
        <dbReference type="PIRSR" id="PIRSR001589-2"/>
    </source>
</evidence>
<keyword evidence="6 8" id="KW-0315">Glutamine amidotransferase</keyword>
<evidence type="ECO:0000256" key="8">
    <source>
        <dbReference type="PIRSR" id="PIRSR001589-1"/>
    </source>
</evidence>
<evidence type="ECO:0000259" key="11">
    <source>
        <dbReference type="PROSITE" id="PS51278"/>
    </source>
</evidence>
<keyword evidence="13" id="KW-1185">Reference proteome</keyword>
<gene>
    <name evidence="12" type="primary">asnB</name>
    <name evidence="12" type="ORF">E5A74_04870</name>
</gene>
<proteinExistence type="inferred from homology"/>